<dbReference type="STRING" id="1353528.DT23_15625"/>
<dbReference type="AlphaFoldDB" id="A0A074KEA2"/>
<dbReference type="eggNOG" id="ENOG5032YT6">
    <property type="taxonomic scope" value="Bacteria"/>
</dbReference>
<dbReference type="NCBIfam" id="NF033537">
    <property type="entry name" value="lasso_biosyn_B2"/>
    <property type="match status" value="1"/>
</dbReference>
<evidence type="ECO:0000259" key="1">
    <source>
        <dbReference type="Pfam" id="PF13471"/>
    </source>
</evidence>
<dbReference type="InterPro" id="IPR032708">
    <property type="entry name" value="McjB_C"/>
</dbReference>
<name>A0A074KEA2_9RHOB</name>
<protein>
    <recommendedName>
        <fullName evidence="1">Microcin J25-processing protein McjB C-terminal domain-containing protein</fullName>
    </recommendedName>
</protein>
<dbReference type="Proteomes" id="UP000027471">
    <property type="component" value="Unassembled WGS sequence"/>
</dbReference>
<gene>
    <name evidence="2" type="ORF">DT23_15625</name>
</gene>
<comment type="caution">
    <text evidence="2">The sequence shown here is derived from an EMBL/GenBank/DDBJ whole genome shotgun (WGS) entry which is preliminary data.</text>
</comment>
<organism evidence="2 3">
    <name type="scientific">Thioclava indica</name>
    <dbReference type="NCBI Taxonomy" id="1353528"/>
    <lineage>
        <taxon>Bacteria</taxon>
        <taxon>Pseudomonadati</taxon>
        <taxon>Pseudomonadota</taxon>
        <taxon>Alphaproteobacteria</taxon>
        <taxon>Rhodobacterales</taxon>
        <taxon>Paracoccaceae</taxon>
        <taxon>Thioclava</taxon>
    </lineage>
</organism>
<reference evidence="2 3" key="1">
    <citation type="journal article" date="2015" name="Antonie Van Leeuwenhoek">
        <title>Thioclava indica sp. nov., isolated from surface seawater of the Indian Ocean.</title>
        <authorList>
            <person name="Liu Y."/>
            <person name="Lai Q."/>
            <person name="Du J."/>
            <person name="Xu H."/>
            <person name="Jiang L."/>
            <person name="Shao Z."/>
        </authorList>
    </citation>
    <scope>NUCLEOTIDE SEQUENCE [LARGE SCALE GENOMIC DNA]</scope>
    <source>
        <strain evidence="2 3">DT23-4</strain>
    </source>
</reference>
<dbReference type="EMBL" id="AUNB01000028">
    <property type="protein sequence ID" value="KEO59892.1"/>
    <property type="molecule type" value="Genomic_DNA"/>
</dbReference>
<dbReference type="RefSeq" id="WP_051697194.1">
    <property type="nucleotide sequence ID" value="NZ_AUNB01000028.1"/>
</dbReference>
<proteinExistence type="predicted"/>
<evidence type="ECO:0000313" key="3">
    <source>
        <dbReference type="Proteomes" id="UP000027471"/>
    </source>
</evidence>
<sequence>MIKQRHRSTGSLHSLRVLCLSGLVVVTTRLVLSLRATHRLQAQIDKAHARNKRAAPDPQMHLHDMREVAWAVAASARLVPGASCLTQAMAGRWLLARRGWETVVELSLPMDTSKGFRPHAWLLSGETIVLGGTSLDYARHRRFERPVEMPAHEGIE</sequence>
<dbReference type="InterPro" id="IPR053521">
    <property type="entry name" value="McjB-like"/>
</dbReference>
<dbReference type="Pfam" id="PF13471">
    <property type="entry name" value="Transglut_core3"/>
    <property type="match status" value="1"/>
</dbReference>
<feature type="domain" description="Microcin J25-processing protein McjB C-terminal" evidence="1">
    <location>
        <begin position="31"/>
        <end position="132"/>
    </location>
</feature>
<accession>A0A074KEA2</accession>
<keyword evidence="3" id="KW-1185">Reference proteome</keyword>
<evidence type="ECO:0000313" key="2">
    <source>
        <dbReference type="EMBL" id="KEO59892.1"/>
    </source>
</evidence>